<accession>A0A9N8PXG8</accession>
<feature type="region of interest" description="Disordered" evidence="1">
    <location>
        <begin position="1"/>
        <end position="38"/>
    </location>
</feature>
<name>A0A9N8PXG8_9PEZI</name>
<dbReference type="AlphaFoldDB" id="A0A9N8PXG8"/>
<feature type="compositionally biased region" description="Acidic residues" evidence="1">
    <location>
        <begin position="363"/>
        <end position="378"/>
    </location>
</feature>
<dbReference type="Proteomes" id="UP000745764">
    <property type="component" value="Unassembled WGS sequence"/>
</dbReference>
<feature type="compositionally biased region" description="Basic and acidic residues" evidence="1">
    <location>
        <begin position="1"/>
        <end position="17"/>
    </location>
</feature>
<feature type="region of interest" description="Disordered" evidence="1">
    <location>
        <begin position="413"/>
        <end position="448"/>
    </location>
</feature>
<reference evidence="2" key="1">
    <citation type="submission" date="2020-06" db="EMBL/GenBank/DDBJ databases">
        <authorList>
            <person name="Onetto C."/>
        </authorList>
    </citation>
    <scope>NUCLEOTIDE SEQUENCE</scope>
</reference>
<feature type="region of interest" description="Disordered" evidence="1">
    <location>
        <begin position="468"/>
        <end position="497"/>
    </location>
</feature>
<protein>
    <submittedName>
        <fullName evidence="2">Uncharacterized protein</fullName>
    </submittedName>
</protein>
<comment type="caution">
    <text evidence="2">The sequence shown here is derived from an EMBL/GenBank/DDBJ whole genome shotgun (WGS) entry which is preliminary data.</text>
</comment>
<evidence type="ECO:0000313" key="3">
    <source>
        <dbReference type="Proteomes" id="UP000745764"/>
    </source>
</evidence>
<dbReference type="EMBL" id="CAINUL010000017">
    <property type="protein sequence ID" value="CAD0114139.1"/>
    <property type="molecule type" value="Genomic_DNA"/>
</dbReference>
<dbReference type="OrthoDB" id="3883510at2759"/>
<proteinExistence type="predicted"/>
<keyword evidence="3" id="KW-1185">Reference proteome</keyword>
<feature type="non-terminal residue" evidence="2">
    <location>
        <position position="526"/>
    </location>
</feature>
<evidence type="ECO:0000313" key="2">
    <source>
        <dbReference type="EMBL" id="CAD0114139.1"/>
    </source>
</evidence>
<organism evidence="2 3">
    <name type="scientific">Aureobasidium uvarum</name>
    <dbReference type="NCBI Taxonomy" id="2773716"/>
    <lineage>
        <taxon>Eukaryota</taxon>
        <taxon>Fungi</taxon>
        <taxon>Dikarya</taxon>
        <taxon>Ascomycota</taxon>
        <taxon>Pezizomycotina</taxon>
        <taxon>Dothideomycetes</taxon>
        <taxon>Dothideomycetidae</taxon>
        <taxon>Dothideales</taxon>
        <taxon>Saccotheciaceae</taxon>
        <taxon>Aureobasidium</taxon>
    </lineage>
</organism>
<gene>
    <name evidence="2" type="ORF">AWRI4620_LOCUS8394</name>
</gene>
<sequence length="526" mass="61273">KHDNDHQDKKTVDKTGVDEAEQDQDSQESQARNNVGSNKISKPACKELVMNLCRELARLSVGKETETLAFFKAQDHLLEANLHFDVQLYVLNHQQSLKNNNTVWHRDEDGSFRAVAWTSRFMYLQDRKSYLDRDGHVDHEWADEKWRLWSERDFHPAVEAYVEYNEPGAEMIALDKVTESVRRTNDAVKDIWAELTCAKKTLEFAVLPPNSRDPDHLPTALKAILEDLTTYLRTIDTAQQESKERLKSLDLAVKSLIRSTYSAERSRKRREEDDEKMIDTVRFLKKCLDNHCRLFNMILGKPEPLVQQGTDLIQTMLSEMFGLPLPAIEEVTEEPRAGREVELESESEVEVIWEKFESQDLMDSDEYIGDTSSEETESTPETSKHCERALRREKRERLYDKFGFSIIHDDAEDLESSGGEERSRTKRQKRLTKRPNESPMRKLSTRHRTPVMRQTTLSFHKVRKSRRLFSRKELSQNVSNQDQEEAEVTSPGPIRRNPRKAIVEDADYRDGFQSRFKRILRSGAQK</sequence>
<evidence type="ECO:0000256" key="1">
    <source>
        <dbReference type="SAM" id="MobiDB-lite"/>
    </source>
</evidence>
<feature type="region of interest" description="Disordered" evidence="1">
    <location>
        <begin position="363"/>
        <end position="389"/>
    </location>
</feature>
<feature type="compositionally biased region" description="Basic residues" evidence="1">
    <location>
        <begin position="424"/>
        <end position="433"/>
    </location>
</feature>